<keyword evidence="6" id="KW-0808">Transferase</keyword>
<evidence type="ECO:0000256" key="7">
    <source>
        <dbReference type="ARBA" id="ARBA00022741"/>
    </source>
</evidence>
<dbReference type="InterPro" id="IPR029016">
    <property type="entry name" value="GAF-like_dom_sf"/>
</dbReference>
<dbReference type="Gene3D" id="3.30.565.10">
    <property type="entry name" value="Histidine kinase-like ATPase, C-terminal domain"/>
    <property type="match status" value="1"/>
</dbReference>
<dbReference type="Pfam" id="PF01590">
    <property type="entry name" value="GAF"/>
    <property type="match status" value="1"/>
</dbReference>
<dbReference type="EMBL" id="NRSG01000193">
    <property type="protein sequence ID" value="MBK1660598.1"/>
    <property type="molecule type" value="Genomic_DNA"/>
</dbReference>
<evidence type="ECO:0000256" key="6">
    <source>
        <dbReference type="ARBA" id="ARBA00022679"/>
    </source>
</evidence>
<dbReference type="Proteomes" id="UP000697995">
    <property type="component" value="Unassembled WGS sequence"/>
</dbReference>
<keyword evidence="12" id="KW-1185">Reference proteome</keyword>
<gene>
    <name evidence="11" type="ORF">CKO45_20470</name>
</gene>
<dbReference type="SMART" id="SM00065">
    <property type="entry name" value="GAF"/>
    <property type="match status" value="1"/>
</dbReference>
<dbReference type="NCBIfam" id="TIGR00229">
    <property type="entry name" value="sensory_box"/>
    <property type="match status" value="1"/>
</dbReference>
<dbReference type="EC" id="2.7.13.3" evidence="2"/>
<accession>A0ABS1D1Q1</accession>
<evidence type="ECO:0000256" key="8">
    <source>
        <dbReference type="ARBA" id="ARBA00022777"/>
    </source>
</evidence>
<keyword evidence="5" id="KW-0288">FMN</keyword>
<evidence type="ECO:0000256" key="1">
    <source>
        <dbReference type="ARBA" id="ARBA00000085"/>
    </source>
</evidence>
<dbReference type="InterPro" id="IPR000014">
    <property type="entry name" value="PAS"/>
</dbReference>
<keyword evidence="7" id="KW-0547">Nucleotide-binding</keyword>
<dbReference type="InterPro" id="IPR036890">
    <property type="entry name" value="HATPase_C_sf"/>
</dbReference>
<evidence type="ECO:0000256" key="2">
    <source>
        <dbReference type="ARBA" id="ARBA00012438"/>
    </source>
</evidence>
<evidence type="ECO:0000256" key="4">
    <source>
        <dbReference type="ARBA" id="ARBA00022630"/>
    </source>
</evidence>
<evidence type="ECO:0000256" key="3">
    <source>
        <dbReference type="ARBA" id="ARBA00022553"/>
    </source>
</evidence>
<dbReference type="InterPro" id="IPR003018">
    <property type="entry name" value="GAF"/>
</dbReference>
<sequence length="519" mass="56822">MVRRFDPLRQKGLGPPLIPDEEDRIAALHRYRILDTPEEEAFDKLAMLARDLLRTPVALVSFIDETRQWFKARVGLQVQQTPRDWAFCAHTIAANPQQVFVVPDARTDPRFAANPLVTGGPQIRFYAAAPMRTPDGFALGTVCAISNEPRPNGVTEDEARWLSTLADLARDELELRLQAQRARAAAEAEARLRRAQEAAGVVAFELSAPWSDRQESLHQALRRLIGLSETVPLALRGVAATAHPEERTRLEATAQRLADEGGALAEEFRVTLREEGSVLWVQVQGQVLLGSPEDPTGWRVSGLLQDVTERHRAEERQVLLVREVNHRAKNALAVVLAALRLTPAEDPRTYAAAVEGRVAALARAHTLLAQRHWIGADLADLVRGELRPFLAPAKVSAGPRARIEGAKVILAARATQPLSMVLHELATNATKHGALSRPTGRVAITWDISSEAGLLRIRWTETGGSAVAGPPQHAGFGTRVLRGTIIDQLGGQYDPRWPASGFTCDLVLPAMRVLAEDAQ</sequence>
<protein>
    <recommendedName>
        <fullName evidence="2">histidine kinase</fullName>
        <ecNumber evidence="2">2.7.13.3</ecNumber>
    </recommendedName>
</protein>
<reference evidence="11 12" key="1">
    <citation type="journal article" date="2020" name="Microorganisms">
        <title>Osmotic Adaptation and Compatible Solute Biosynthesis of Phototrophic Bacteria as Revealed from Genome Analyses.</title>
        <authorList>
            <person name="Imhoff J.F."/>
            <person name="Rahn T."/>
            <person name="Kunzel S."/>
            <person name="Keller A."/>
            <person name="Neulinger S.C."/>
        </authorList>
    </citation>
    <scope>NUCLEOTIDE SEQUENCE [LARGE SCALE GENOMIC DNA]</scope>
    <source>
        <strain evidence="11 12">DSM 15382</strain>
    </source>
</reference>
<dbReference type="RefSeq" id="WP_133222229.1">
    <property type="nucleotide sequence ID" value="NZ_NRSG01000193.1"/>
</dbReference>
<dbReference type="PROSITE" id="PS50113">
    <property type="entry name" value="PAC"/>
    <property type="match status" value="1"/>
</dbReference>
<keyword evidence="3" id="KW-0597">Phosphoprotein</keyword>
<dbReference type="Gene3D" id="3.30.450.40">
    <property type="match status" value="1"/>
</dbReference>
<evidence type="ECO:0000256" key="5">
    <source>
        <dbReference type="ARBA" id="ARBA00022643"/>
    </source>
</evidence>
<dbReference type="InterPro" id="IPR011102">
    <property type="entry name" value="Sig_transdc_His_kinase_HWE"/>
</dbReference>
<keyword evidence="9" id="KW-0067">ATP-binding</keyword>
<dbReference type="PANTHER" id="PTHR43102">
    <property type="entry name" value="SLR1143 PROTEIN"/>
    <property type="match status" value="1"/>
</dbReference>
<dbReference type="InterPro" id="IPR013655">
    <property type="entry name" value="PAS_fold_3"/>
</dbReference>
<name>A0ABS1D1Q1_9PROT</name>
<dbReference type="PANTHER" id="PTHR43102:SF2">
    <property type="entry name" value="GAF DOMAIN-CONTAINING PROTEIN"/>
    <property type="match status" value="1"/>
</dbReference>
<dbReference type="InterPro" id="IPR000700">
    <property type="entry name" value="PAS-assoc_C"/>
</dbReference>
<evidence type="ECO:0000313" key="12">
    <source>
        <dbReference type="Proteomes" id="UP000697995"/>
    </source>
</evidence>
<evidence type="ECO:0000256" key="9">
    <source>
        <dbReference type="ARBA" id="ARBA00022840"/>
    </source>
</evidence>
<organism evidence="11 12">
    <name type="scientific">Paracraurococcus ruber</name>
    <dbReference type="NCBI Taxonomy" id="77675"/>
    <lineage>
        <taxon>Bacteria</taxon>
        <taxon>Pseudomonadati</taxon>
        <taxon>Pseudomonadota</taxon>
        <taxon>Alphaproteobacteria</taxon>
        <taxon>Acetobacterales</taxon>
        <taxon>Roseomonadaceae</taxon>
        <taxon>Paracraurococcus</taxon>
    </lineage>
</organism>
<keyword evidence="8" id="KW-0418">Kinase</keyword>
<dbReference type="InterPro" id="IPR035965">
    <property type="entry name" value="PAS-like_dom_sf"/>
</dbReference>
<keyword evidence="4" id="KW-0285">Flavoprotein</keyword>
<comment type="caution">
    <text evidence="11">The sequence shown here is derived from an EMBL/GenBank/DDBJ whole genome shotgun (WGS) entry which is preliminary data.</text>
</comment>
<dbReference type="SUPFAM" id="SSF55781">
    <property type="entry name" value="GAF domain-like"/>
    <property type="match status" value="1"/>
</dbReference>
<feature type="domain" description="PAC" evidence="10">
    <location>
        <begin position="264"/>
        <end position="319"/>
    </location>
</feature>
<dbReference type="Pfam" id="PF08447">
    <property type="entry name" value="PAS_3"/>
    <property type="match status" value="1"/>
</dbReference>
<evidence type="ECO:0000313" key="11">
    <source>
        <dbReference type="EMBL" id="MBK1660598.1"/>
    </source>
</evidence>
<dbReference type="Gene3D" id="3.30.450.20">
    <property type="entry name" value="PAS domain"/>
    <property type="match status" value="1"/>
</dbReference>
<dbReference type="SMART" id="SM00911">
    <property type="entry name" value="HWE_HK"/>
    <property type="match status" value="1"/>
</dbReference>
<comment type="catalytic activity">
    <reaction evidence="1">
        <text>ATP + protein L-histidine = ADP + protein N-phospho-L-histidine.</text>
        <dbReference type="EC" id="2.7.13.3"/>
    </reaction>
</comment>
<proteinExistence type="predicted"/>
<dbReference type="SUPFAM" id="SSF55785">
    <property type="entry name" value="PYP-like sensor domain (PAS domain)"/>
    <property type="match status" value="1"/>
</dbReference>
<evidence type="ECO:0000259" key="10">
    <source>
        <dbReference type="PROSITE" id="PS50113"/>
    </source>
</evidence>
<dbReference type="Pfam" id="PF07536">
    <property type="entry name" value="HWE_HK"/>
    <property type="match status" value="1"/>
</dbReference>